<accession>A0A383E886</accession>
<gene>
    <name evidence="1" type="ORF">METZ01_LOCUS505931</name>
</gene>
<proteinExistence type="predicted"/>
<reference evidence="1" key="1">
    <citation type="submission" date="2018-05" db="EMBL/GenBank/DDBJ databases">
        <authorList>
            <person name="Lanie J.A."/>
            <person name="Ng W.-L."/>
            <person name="Kazmierczak K.M."/>
            <person name="Andrzejewski T.M."/>
            <person name="Davidsen T.M."/>
            <person name="Wayne K.J."/>
            <person name="Tettelin H."/>
            <person name="Glass J.I."/>
            <person name="Rusch D."/>
            <person name="Podicherti R."/>
            <person name="Tsui H.-C.T."/>
            <person name="Winkler M.E."/>
        </authorList>
    </citation>
    <scope>NUCLEOTIDE SEQUENCE</scope>
</reference>
<feature type="non-terminal residue" evidence="1">
    <location>
        <position position="1"/>
    </location>
</feature>
<name>A0A383E886_9ZZZZ</name>
<evidence type="ECO:0000313" key="1">
    <source>
        <dbReference type="EMBL" id="SVE53077.1"/>
    </source>
</evidence>
<sequence length="56" mass="6407">LCTCLPRRWNNFARNCRYSGSGSGCRSLCPISSTQNEDFRTKTGASLRLQWPKLRI</sequence>
<dbReference type="AlphaFoldDB" id="A0A383E886"/>
<dbReference type="EMBL" id="UINC01223755">
    <property type="protein sequence ID" value="SVE53077.1"/>
    <property type="molecule type" value="Genomic_DNA"/>
</dbReference>
<organism evidence="1">
    <name type="scientific">marine metagenome</name>
    <dbReference type="NCBI Taxonomy" id="408172"/>
    <lineage>
        <taxon>unclassified sequences</taxon>
        <taxon>metagenomes</taxon>
        <taxon>ecological metagenomes</taxon>
    </lineage>
</organism>
<feature type="non-terminal residue" evidence="1">
    <location>
        <position position="56"/>
    </location>
</feature>
<protein>
    <submittedName>
        <fullName evidence="1">Uncharacterized protein</fullName>
    </submittedName>
</protein>